<dbReference type="AlphaFoldDB" id="A0A7W6GQY0"/>
<keyword evidence="2" id="KW-1185">Reference proteome</keyword>
<comment type="caution">
    <text evidence="1">The sequence shown here is derived from an EMBL/GenBank/DDBJ whole genome shotgun (WGS) entry which is preliminary data.</text>
</comment>
<sequence length="161" mass="17861">MDDIAHHLPKMSRILRQKVLLWAGYRDVEGLPPRLSHLPLEEFTGIDLPVAISEAIRTEKASAPTDFQTIYLNPQLRILKTGAREGGLHSEMPISRPGTRSFSAYMNAVNLGRAQFIELTPEHDGTKSARVQALLVPLRGDNGETNHVLGIFDLSDPHTYG</sequence>
<gene>
    <name evidence="1" type="ORF">GGQ68_000631</name>
</gene>
<accession>A0A7W6GQY0</accession>
<name>A0A7W6GQY0_9RHOB</name>
<dbReference type="Proteomes" id="UP000541426">
    <property type="component" value="Unassembled WGS sequence"/>
</dbReference>
<evidence type="ECO:0008006" key="3">
    <source>
        <dbReference type="Google" id="ProtNLM"/>
    </source>
</evidence>
<evidence type="ECO:0000313" key="1">
    <source>
        <dbReference type="EMBL" id="MBB3984320.1"/>
    </source>
</evidence>
<dbReference type="RefSeq" id="WP_183962919.1">
    <property type="nucleotide sequence ID" value="NZ_BAABBZ010000012.1"/>
</dbReference>
<dbReference type="EMBL" id="JACIEJ010000001">
    <property type="protein sequence ID" value="MBB3984320.1"/>
    <property type="molecule type" value="Genomic_DNA"/>
</dbReference>
<proteinExistence type="predicted"/>
<reference evidence="1 2" key="1">
    <citation type="submission" date="2020-08" db="EMBL/GenBank/DDBJ databases">
        <title>Genomic Encyclopedia of Type Strains, Phase IV (KMG-IV): sequencing the most valuable type-strain genomes for metagenomic binning, comparative biology and taxonomic classification.</title>
        <authorList>
            <person name="Goeker M."/>
        </authorList>
    </citation>
    <scope>NUCLEOTIDE SEQUENCE [LARGE SCALE GENOMIC DNA]</scope>
    <source>
        <strain evidence="1 2">DSM 102235</strain>
    </source>
</reference>
<evidence type="ECO:0000313" key="2">
    <source>
        <dbReference type="Proteomes" id="UP000541426"/>
    </source>
</evidence>
<protein>
    <recommendedName>
        <fullName evidence="3">PAS domain-containing protein</fullName>
    </recommendedName>
</protein>
<organism evidence="1 2">
    <name type="scientific">Sagittula marina</name>
    <dbReference type="NCBI Taxonomy" id="943940"/>
    <lineage>
        <taxon>Bacteria</taxon>
        <taxon>Pseudomonadati</taxon>
        <taxon>Pseudomonadota</taxon>
        <taxon>Alphaproteobacteria</taxon>
        <taxon>Rhodobacterales</taxon>
        <taxon>Roseobacteraceae</taxon>
        <taxon>Sagittula</taxon>
    </lineage>
</organism>